<dbReference type="AlphaFoldDB" id="A0AA38KRF1"/>
<protein>
    <submittedName>
        <fullName evidence="2">Uncharacterized protein</fullName>
    </submittedName>
</protein>
<comment type="caution">
    <text evidence="2">The sequence shown here is derived from an EMBL/GenBank/DDBJ whole genome shotgun (WGS) entry which is preliminary data.</text>
</comment>
<reference evidence="2 3" key="1">
    <citation type="journal article" date="2021" name="Nat. Plants">
        <title>The Taxus genome provides insights into paclitaxel biosynthesis.</title>
        <authorList>
            <person name="Xiong X."/>
            <person name="Gou J."/>
            <person name="Liao Q."/>
            <person name="Li Y."/>
            <person name="Zhou Q."/>
            <person name="Bi G."/>
            <person name="Li C."/>
            <person name="Du R."/>
            <person name="Wang X."/>
            <person name="Sun T."/>
            <person name="Guo L."/>
            <person name="Liang H."/>
            <person name="Lu P."/>
            <person name="Wu Y."/>
            <person name="Zhang Z."/>
            <person name="Ro D.K."/>
            <person name="Shang Y."/>
            <person name="Huang S."/>
            <person name="Yan J."/>
        </authorList>
    </citation>
    <scope>NUCLEOTIDE SEQUENCE [LARGE SCALE GENOMIC DNA]</scope>
    <source>
        <strain evidence="2">Ta-2019</strain>
    </source>
</reference>
<keyword evidence="3" id="KW-1185">Reference proteome</keyword>
<evidence type="ECO:0000313" key="3">
    <source>
        <dbReference type="Proteomes" id="UP000824469"/>
    </source>
</evidence>
<evidence type="ECO:0000313" key="2">
    <source>
        <dbReference type="EMBL" id="KAH9308044.1"/>
    </source>
</evidence>
<proteinExistence type="predicted"/>
<dbReference type="Proteomes" id="UP000824469">
    <property type="component" value="Unassembled WGS sequence"/>
</dbReference>
<gene>
    <name evidence="2" type="ORF">KI387_035955</name>
</gene>
<organism evidence="2 3">
    <name type="scientific">Taxus chinensis</name>
    <name type="common">Chinese yew</name>
    <name type="synonym">Taxus wallichiana var. chinensis</name>
    <dbReference type="NCBI Taxonomy" id="29808"/>
    <lineage>
        <taxon>Eukaryota</taxon>
        <taxon>Viridiplantae</taxon>
        <taxon>Streptophyta</taxon>
        <taxon>Embryophyta</taxon>
        <taxon>Tracheophyta</taxon>
        <taxon>Spermatophyta</taxon>
        <taxon>Pinopsida</taxon>
        <taxon>Pinidae</taxon>
        <taxon>Conifers II</taxon>
        <taxon>Cupressales</taxon>
        <taxon>Taxaceae</taxon>
        <taxon>Taxus</taxon>
    </lineage>
</organism>
<dbReference type="EMBL" id="JAHRHJ020000007">
    <property type="protein sequence ID" value="KAH9308044.1"/>
    <property type="molecule type" value="Genomic_DNA"/>
</dbReference>
<evidence type="ECO:0000256" key="1">
    <source>
        <dbReference type="SAM" id="MobiDB-lite"/>
    </source>
</evidence>
<feature type="non-terminal residue" evidence="2">
    <location>
        <position position="86"/>
    </location>
</feature>
<sequence length="86" mass="9065">MGFSDQNVPPADEGDDIHPGGHVLDPAVPYIGYATIFDLLRGIGGVNANGIWCGDGRAEIPQCQPELWRDVPTSSRGDKASSITDG</sequence>
<feature type="region of interest" description="Disordered" evidence="1">
    <location>
        <begin position="1"/>
        <end position="21"/>
    </location>
</feature>
<accession>A0AA38KRF1</accession>
<name>A0AA38KRF1_TAXCH</name>